<feature type="transmembrane region" description="Helical" evidence="1">
    <location>
        <begin position="72"/>
        <end position="92"/>
    </location>
</feature>
<feature type="transmembrane region" description="Helical" evidence="1">
    <location>
        <begin position="176"/>
        <end position="197"/>
    </location>
</feature>
<evidence type="ECO:0000313" key="3">
    <source>
        <dbReference type="Proteomes" id="UP001344817"/>
    </source>
</evidence>
<name>A0ABU7MLT0_9BACT</name>
<feature type="transmembrane region" description="Helical" evidence="1">
    <location>
        <begin position="104"/>
        <end position="129"/>
    </location>
</feature>
<dbReference type="RefSeq" id="WP_330500907.1">
    <property type="nucleotide sequence ID" value="NZ_JAZDWZ010000008.1"/>
</dbReference>
<keyword evidence="1" id="KW-0472">Membrane</keyword>
<evidence type="ECO:0000313" key="2">
    <source>
        <dbReference type="EMBL" id="MEE3928494.1"/>
    </source>
</evidence>
<keyword evidence="1" id="KW-0812">Transmembrane</keyword>
<feature type="transmembrane region" description="Helical" evidence="1">
    <location>
        <begin position="149"/>
        <end position="169"/>
    </location>
</feature>
<gene>
    <name evidence="2" type="ORF">V2E24_02805</name>
</gene>
<feature type="transmembrane region" description="Helical" evidence="1">
    <location>
        <begin position="247"/>
        <end position="268"/>
    </location>
</feature>
<protein>
    <recommendedName>
        <fullName evidence="4">Inhibitor of apoptosis-promoting Bax1</fullName>
    </recommendedName>
</protein>
<evidence type="ECO:0008006" key="4">
    <source>
        <dbReference type="Google" id="ProtNLM"/>
    </source>
</evidence>
<keyword evidence="3" id="KW-1185">Reference proteome</keyword>
<reference evidence="2" key="1">
    <citation type="submission" date="2024-01" db="EMBL/GenBank/DDBJ databases">
        <title>Genome sequence of Mycoplasma ciconiae type strain DSM 25251.</title>
        <authorList>
            <person name="Spergser J."/>
        </authorList>
    </citation>
    <scope>NUCLEOTIDE SEQUENCE [LARGE SCALE GENOMIC DNA]</scope>
    <source>
        <strain evidence="2">DSM 25251</strain>
    </source>
</reference>
<evidence type="ECO:0000256" key="1">
    <source>
        <dbReference type="SAM" id="Phobius"/>
    </source>
</evidence>
<organism evidence="2 3">
    <name type="scientific">Mycoplasmopsis ciconiae</name>
    <dbReference type="NCBI Taxonomy" id="561067"/>
    <lineage>
        <taxon>Bacteria</taxon>
        <taxon>Bacillati</taxon>
        <taxon>Mycoplasmatota</taxon>
        <taxon>Mycoplasmoidales</taxon>
        <taxon>Metamycoplasmataceae</taxon>
        <taxon>Mycoplasmopsis</taxon>
    </lineage>
</organism>
<dbReference type="Proteomes" id="UP001344817">
    <property type="component" value="Unassembled WGS sequence"/>
</dbReference>
<feature type="transmembrane region" description="Helical" evidence="1">
    <location>
        <begin position="203"/>
        <end position="226"/>
    </location>
</feature>
<comment type="caution">
    <text evidence="2">The sequence shown here is derived from an EMBL/GenBank/DDBJ whole genome shotgun (WGS) entry which is preliminary data.</text>
</comment>
<keyword evidence="1" id="KW-1133">Transmembrane helix</keyword>
<feature type="transmembrane region" description="Helical" evidence="1">
    <location>
        <begin position="34"/>
        <end position="60"/>
    </location>
</feature>
<proteinExistence type="predicted"/>
<sequence length="272" mass="30777">MNNRYDNQSNSNNKFIPINNSQERIFKYSSSTSLAGLSSIIGGTLMLLSVATTLILIRFFLLDFIRSIGNNFTLRLVILIAGLLLMILISVFQNKFKKASMAITIPITIFTFLVFTFMLFYAAAFFVISDSYQQALNGDFDLTKKTLKLAAILLAPALGIIIFGIFGYFELINVSFFNLILIVLTPVVFILVIVNIFVNSTTIYSIVTMVFAIYILISSAIQSYMLKNNYRYLTYASDKNEFISTSLFYGINSFINYIVLVVRLLQMFSQNN</sequence>
<accession>A0ABU7MLT0</accession>
<dbReference type="NCBIfam" id="NF045951">
    <property type="entry name" value="MAG0110_fam"/>
    <property type="match status" value="1"/>
</dbReference>
<dbReference type="EMBL" id="JAZDWZ010000008">
    <property type="protein sequence ID" value="MEE3928494.1"/>
    <property type="molecule type" value="Genomic_DNA"/>
</dbReference>